<evidence type="ECO:0000256" key="1">
    <source>
        <dbReference type="ARBA" id="ARBA00022630"/>
    </source>
</evidence>
<evidence type="ECO:0000256" key="4">
    <source>
        <dbReference type="ARBA" id="ARBA00023033"/>
    </source>
</evidence>
<dbReference type="Pfam" id="PF00296">
    <property type="entry name" value="Bac_luciferase"/>
    <property type="match status" value="1"/>
</dbReference>
<evidence type="ECO:0000313" key="7">
    <source>
        <dbReference type="EMBL" id="MFC7138634.1"/>
    </source>
</evidence>
<dbReference type="InterPro" id="IPR019952">
    <property type="entry name" value="F420_OxRdatse_Rv1855c_pred"/>
</dbReference>
<keyword evidence="3" id="KW-0560">Oxidoreductase</keyword>
<keyword evidence="4" id="KW-0503">Monooxygenase</keyword>
<comment type="caution">
    <text evidence="7">The sequence shown here is derived from an EMBL/GenBank/DDBJ whole genome shotgun (WGS) entry which is preliminary data.</text>
</comment>
<dbReference type="PANTHER" id="PTHR42847">
    <property type="entry name" value="ALKANESULFONATE MONOOXYGENASE"/>
    <property type="match status" value="1"/>
</dbReference>
<dbReference type="EMBL" id="JBHTAS010000001">
    <property type="protein sequence ID" value="MFC7138634.1"/>
    <property type="molecule type" value="Genomic_DNA"/>
</dbReference>
<dbReference type="AlphaFoldDB" id="A0ABD5XY58"/>
<dbReference type="Gene3D" id="3.20.20.30">
    <property type="entry name" value="Luciferase-like domain"/>
    <property type="match status" value="1"/>
</dbReference>
<feature type="region of interest" description="Disordered" evidence="5">
    <location>
        <begin position="255"/>
        <end position="275"/>
    </location>
</feature>
<dbReference type="InterPro" id="IPR036661">
    <property type="entry name" value="Luciferase-like_sf"/>
</dbReference>
<dbReference type="PANTHER" id="PTHR42847:SF8">
    <property type="entry name" value="CONSERVED PROTEIN"/>
    <property type="match status" value="1"/>
</dbReference>
<protein>
    <submittedName>
        <fullName evidence="7">TIGR03560 family F420-dependent LLM class oxidoreductase</fullName>
    </submittedName>
</protein>
<dbReference type="InterPro" id="IPR011251">
    <property type="entry name" value="Luciferase-like_dom"/>
</dbReference>
<gene>
    <name evidence="7" type="ORF">ACFQMA_02140</name>
</gene>
<proteinExistence type="predicted"/>
<reference evidence="7 8" key="1">
    <citation type="journal article" date="2019" name="Int. J. Syst. Evol. Microbiol.">
        <title>The Global Catalogue of Microorganisms (GCM) 10K type strain sequencing project: providing services to taxonomists for standard genome sequencing and annotation.</title>
        <authorList>
            <consortium name="The Broad Institute Genomics Platform"/>
            <consortium name="The Broad Institute Genome Sequencing Center for Infectious Disease"/>
            <person name="Wu L."/>
            <person name="Ma J."/>
        </authorList>
    </citation>
    <scope>NUCLEOTIDE SEQUENCE [LARGE SCALE GENOMIC DNA]</scope>
    <source>
        <strain evidence="7 8">XZYJT29</strain>
    </source>
</reference>
<dbReference type="SUPFAM" id="SSF51679">
    <property type="entry name" value="Bacterial luciferase-like"/>
    <property type="match status" value="1"/>
</dbReference>
<name>A0ABD5XY58_9EURY</name>
<evidence type="ECO:0000313" key="8">
    <source>
        <dbReference type="Proteomes" id="UP001596432"/>
    </source>
</evidence>
<evidence type="ECO:0000259" key="6">
    <source>
        <dbReference type="Pfam" id="PF00296"/>
    </source>
</evidence>
<feature type="compositionally biased region" description="Basic and acidic residues" evidence="5">
    <location>
        <begin position="255"/>
        <end position="269"/>
    </location>
</feature>
<keyword evidence="2" id="KW-0288">FMN</keyword>
<dbReference type="RefSeq" id="WP_274324251.1">
    <property type="nucleotide sequence ID" value="NZ_CP118158.1"/>
</dbReference>
<keyword evidence="8" id="KW-1185">Reference proteome</keyword>
<organism evidence="7 8">
    <name type="scientific">Halosimplex aquaticum</name>
    <dbReference type="NCBI Taxonomy" id="3026162"/>
    <lineage>
        <taxon>Archaea</taxon>
        <taxon>Methanobacteriati</taxon>
        <taxon>Methanobacteriota</taxon>
        <taxon>Stenosarchaea group</taxon>
        <taxon>Halobacteria</taxon>
        <taxon>Halobacteriales</taxon>
        <taxon>Haloarculaceae</taxon>
        <taxon>Halosimplex</taxon>
    </lineage>
</organism>
<evidence type="ECO:0000256" key="2">
    <source>
        <dbReference type="ARBA" id="ARBA00022643"/>
    </source>
</evidence>
<dbReference type="Proteomes" id="UP001596432">
    <property type="component" value="Unassembled WGS sequence"/>
</dbReference>
<feature type="domain" description="Luciferase-like" evidence="6">
    <location>
        <begin position="2"/>
        <end position="291"/>
    </location>
</feature>
<keyword evidence="1" id="KW-0285">Flavoprotein</keyword>
<sequence length="316" mass="35778">MDFGYHHASFDYVDRPDSPAIESTVERAQWLESEGFDWFSLMDHVWQLPFVGQRDEPFLDCYTALPAVAQATDSLELSALVTCPHYRNPGYLGRTLATLDHVSDGRAVLGIGAGWYEDEYDAMDLEYPDIATRNRQMRETIDICRAMWTEPSPVSYEGEHYEIDDFYCEPEPADQIPVLVGGGGEELTLRATAEYADRWNVPSGDPETIEHKLDVLESHCEDLGTDYDAITKTVGNRTVIRESSEDAHETYEDLMERTEAGPTPRDEGRGAVGSPDEVAHRLERFREAGVETFMLMVPSNDRRTVELFVDEVMDSM</sequence>
<dbReference type="GeneID" id="78818875"/>
<dbReference type="GO" id="GO:0004497">
    <property type="term" value="F:monooxygenase activity"/>
    <property type="evidence" value="ECO:0007669"/>
    <property type="project" value="UniProtKB-KW"/>
</dbReference>
<dbReference type="NCBIfam" id="TIGR03560">
    <property type="entry name" value="F420_Rv1855c"/>
    <property type="match status" value="1"/>
</dbReference>
<evidence type="ECO:0000256" key="3">
    <source>
        <dbReference type="ARBA" id="ARBA00023002"/>
    </source>
</evidence>
<evidence type="ECO:0000256" key="5">
    <source>
        <dbReference type="SAM" id="MobiDB-lite"/>
    </source>
</evidence>
<accession>A0ABD5XY58</accession>
<dbReference type="InterPro" id="IPR050172">
    <property type="entry name" value="SsuD_RutA_monooxygenase"/>
</dbReference>